<sequence length="252" mass="27477">MKHSKELIFGIHAVNALLKRSPEQIKVVHLLKGRSDAKMDQLVQLAREGGVAIERVTRSALDRMVPEQTHQGVVAHYMGGHSYHEDDLHAIIEKAGENAWLLILDGVEDPHNLGACLRTAEAAGVTAVITQKNRSAPLSATARKVACGAAETLPFVLVTNLSRTIENLQQLGFWVTGMAGEAEKSVYDVDFSGRQVIIMGAEGVGMRRLTREHCDFLAHIPMAGAVSSLNVSVATGICLFEAVRQRQLQEKR</sequence>
<keyword evidence="1" id="KW-0698">rRNA processing</keyword>
<keyword evidence="1" id="KW-0949">S-adenosyl-L-methionine</keyword>
<evidence type="ECO:0000256" key="1">
    <source>
        <dbReference type="HAMAP-Rule" id="MF_01887"/>
    </source>
</evidence>
<dbReference type="Gene3D" id="3.40.1280.10">
    <property type="match status" value="1"/>
</dbReference>
<protein>
    <recommendedName>
        <fullName evidence="1">23S rRNA (guanosine-2'-O-)-methyltransferase RlmB</fullName>
        <ecNumber evidence="1">2.1.1.185</ecNumber>
    </recommendedName>
    <alternativeName>
        <fullName evidence="1">23S rRNA (guanosine2251 2'-O)-methyltransferase</fullName>
    </alternativeName>
    <alternativeName>
        <fullName evidence="1">23S rRNA Gm2251 2'-O-methyltransferase</fullName>
    </alternativeName>
</protein>
<dbReference type="InterPro" id="IPR029064">
    <property type="entry name" value="Ribosomal_eL30-like_sf"/>
</dbReference>
<gene>
    <name evidence="1 2" type="primary">rlmB</name>
    <name evidence="2" type="ORF">KU39_1383</name>
</gene>
<dbReference type="GO" id="GO:0070039">
    <property type="term" value="F:rRNA (guanosine-2'-O-)-methyltransferase activity"/>
    <property type="evidence" value="ECO:0007669"/>
    <property type="project" value="UniProtKB-UniRule"/>
</dbReference>
<dbReference type="SUPFAM" id="SSF55315">
    <property type="entry name" value="L30e-like"/>
    <property type="match status" value="1"/>
</dbReference>
<accession>A0A1L6TB77</accession>
<feature type="binding site" evidence="1">
    <location>
        <position position="229"/>
    </location>
    <ligand>
        <name>S-adenosyl-L-methionine</name>
        <dbReference type="ChEBI" id="CHEBI:59789"/>
    </ligand>
</feature>
<comment type="similarity">
    <text evidence="1">Belongs to the class IV-like SAM-binding methyltransferase superfamily. RNA methyltransferase TrmH family. RlmB subfamily.</text>
</comment>
<dbReference type="InterPro" id="IPR004441">
    <property type="entry name" value="rRNA_MeTrfase_TrmH"/>
</dbReference>
<feature type="binding site" evidence="1">
    <location>
        <position position="220"/>
    </location>
    <ligand>
        <name>S-adenosyl-L-methionine</name>
        <dbReference type="ChEBI" id="CHEBI:59789"/>
    </ligand>
</feature>
<dbReference type="HAMAP" id="MF_01887">
    <property type="entry name" value="23SrRNA_methyltr_B"/>
    <property type="match status" value="1"/>
</dbReference>
<comment type="subcellular location">
    <subcellularLocation>
        <location evidence="1">Cytoplasm</location>
    </subcellularLocation>
</comment>
<dbReference type="Pfam" id="PF08032">
    <property type="entry name" value="SpoU_sub_bind"/>
    <property type="match status" value="1"/>
</dbReference>
<feature type="binding site" evidence="1">
    <location>
        <position position="200"/>
    </location>
    <ligand>
        <name>S-adenosyl-L-methionine</name>
        <dbReference type="ChEBI" id="CHEBI:59789"/>
    </ligand>
</feature>
<dbReference type="InterPro" id="IPR024915">
    <property type="entry name" value="23S_rRNA_MeTrfase_RlmB"/>
</dbReference>
<evidence type="ECO:0000313" key="2">
    <source>
        <dbReference type="EMBL" id="ALB22565.1"/>
    </source>
</evidence>
<comment type="function">
    <text evidence="1">Specifically methylates the ribose of guanosine 2251 in 23S rRNA.</text>
</comment>
<dbReference type="EC" id="2.1.1.185" evidence="1"/>
<dbReference type="PANTHER" id="PTHR46429">
    <property type="entry name" value="23S RRNA (GUANOSINE-2'-O-)-METHYLTRANSFERASE RLMB"/>
    <property type="match status" value="1"/>
</dbReference>
<keyword evidence="1" id="KW-0808">Transferase</keyword>
<dbReference type="InterPro" id="IPR029028">
    <property type="entry name" value="Alpha/beta_knot_MTases"/>
</dbReference>
<dbReference type="EMBL" id="CP012508">
    <property type="protein sequence ID" value="ALB22565.1"/>
    <property type="molecule type" value="Genomic_DNA"/>
</dbReference>
<dbReference type="GO" id="GO:0003723">
    <property type="term" value="F:RNA binding"/>
    <property type="evidence" value="ECO:0007669"/>
    <property type="project" value="InterPro"/>
</dbReference>
<organism evidence="2 3">
    <name type="scientific">Piscirickettsia salmonis</name>
    <dbReference type="NCBI Taxonomy" id="1238"/>
    <lineage>
        <taxon>Bacteria</taxon>
        <taxon>Pseudomonadati</taxon>
        <taxon>Pseudomonadota</taxon>
        <taxon>Gammaproteobacteria</taxon>
        <taxon>Thiotrichales</taxon>
        <taxon>Piscirickettsiaceae</taxon>
        <taxon>Piscirickettsia</taxon>
    </lineage>
</organism>
<dbReference type="GO" id="GO:0005829">
    <property type="term" value="C:cytosol"/>
    <property type="evidence" value="ECO:0007669"/>
    <property type="project" value="TreeGrafter"/>
</dbReference>
<dbReference type="SMART" id="SM00967">
    <property type="entry name" value="SpoU_sub_bind"/>
    <property type="match status" value="1"/>
</dbReference>
<dbReference type="OrthoDB" id="9785673at2"/>
<reference evidence="2 3" key="1">
    <citation type="journal article" date="2014" name="Genome Announc.">
        <title>Comparative Genome Analysis of Two Isolates of the Fish Pathogen Piscirickettsia salmonis from Different Hosts Reveals Major Differences in Virulence-Associated Secretion Systems.</title>
        <authorList>
            <person name="Bohle H."/>
            <person name="Henriquez P."/>
            <person name="Grothusen H."/>
            <person name="Navas E."/>
            <person name="Sandoval A."/>
            <person name="Bustamante F."/>
            <person name="Bustos P."/>
            <person name="Mancilla M."/>
        </authorList>
    </citation>
    <scope>NUCLEOTIDE SEQUENCE [LARGE SCALE GENOMIC DNA]</scope>
    <source>
        <strain evidence="3">B1-32597</strain>
    </source>
</reference>
<dbReference type="FunFam" id="3.40.1280.10:FF:000008">
    <property type="entry name" value="Group 3 RNA methyltransferase TrmH"/>
    <property type="match status" value="1"/>
</dbReference>
<dbReference type="AlphaFoldDB" id="A0A1L6TB77"/>
<keyword evidence="1" id="KW-0963">Cytoplasm</keyword>
<proteinExistence type="inferred from homology"/>
<dbReference type="Proteomes" id="UP000029558">
    <property type="component" value="Chromosome"/>
</dbReference>
<dbReference type="RefSeq" id="WP_017376476.1">
    <property type="nucleotide sequence ID" value="NZ_CP012508.1"/>
</dbReference>
<dbReference type="InterPro" id="IPR001537">
    <property type="entry name" value="SpoU_MeTrfase"/>
</dbReference>
<comment type="catalytic activity">
    <reaction evidence="1">
        <text>guanosine(2251) in 23S rRNA + S-adenosyl-L-methionine = 2'-O-methylguanosine(2251) in 23S rRNA + S-adenosyl-L-homocysteine + H(+)</text>
        <dbReference type="Rhea" id="RHEA:24140"/>
        <dbReference type="Rhea" id="RHEA-COMP:10239"/>
        <dbReference type="Rhea" id="RHEA-COMP:10241"/>
        <dbReference type="ChEBI" id="CHEBI:15378"/>
        <dbReference type="ChEBI" id="CHEBI:57856"/>
        <dbReference type="ChEBI" id="CHEBI:59789"/>
        <dbReference type="ChEBI" id="CHEBI:74269"/>
        <dbReference type="ChEBI" id="CHEBI:74445"/>
        <dbReference type="EC" id="2.1.1.185"/>
    </reaction>
</comment>
<name>A0A1L6TB77_PISSA</name>
<dbReference type="NCBIfam" id="TIGR00186">
    <property type="entry name" value="rRNA_methyl_3"/>
    <property type="match status" value="1"/>
</dbReference>
<dbReference type="InterPro" id="IPR013123">
    <property type="entry name" value="SpoU_subst-bd"/>
</dbReference>
<dbReference type="SUPFAM" id="SSF75217">
    <property type="entry name" value="alpha/beta knot"/>
    <property type="match status" value="1"/>
</dbReference>
<dbReference type="Gene3D" id="3.30.1330.30">
    <property type="match status" value="1"/>
</dbReference>
<dbReference type="InterPro" id="IPR029026">
    <property type="entry name" value="tRNA_m1G_MTases_N"/>
</dbReference>
<dbReference type="Pfam" id="PF00588">
    <property type="entry name" value="SpoU_methylase"/>
    <property type="match status" value="1"/>
</dbReference>
<keyword evidence="1" id="KW-0489">Methyltransferase</keyword>
<evidence type="ECO:0000313" key="3">
    <source>
        <dbReference type="Proteomes" id="UP000029558"/>
    </source>
</evidence>
<dbReference type="CDD" id="cd18103">
    <property type="entry name" value="SpoU-like_RlmB"/>
    <property type="match status" value="1"/>
</dbReference>
<dbReference type="PANTHER" id="PTHR46429:SF1">
    <property type="entry name" value="23S RRNA (GUANOSINE-2'-O-)-METHYLTRANSFERASE RLMB"/>
    <property type="match status" value="1"/>
</dbReference>